<sequence length="183" mass="21072">MATIKYIGRTNDFRGKTLWEIVGNLKNFGVGRIVVRSMFERYPEPSFMKIVKVEALPDEEPTRKVRVTVEKTFRGQKSPNLVQIESVSYKADYRLLARHEEESYCKLVERQEKIFPREIDLPPLLKEFVVRETGKPAPKVPIKLKVGRESRYRVAEANEKPTVDVTMTIGKPASPSLYANCEL</sequence>
<reference evidence="1" key="1">
    <citation type="submission" date="2022-08" db="UniProtKB">
        <authorList>
            <consortium name="EnsemblMetazoa"/>
        </authorList>
    </citation>
    <scope>IDENTIFICATION</scope>
    <source>
        <strain evidence="1">EBRO</strain>
    </source>
</reference>
<dbReference type="PANTHER" id="PTHR28589:SF1">
    <property type="entry name" value="SMALL RIBOSOMAL SUBUNIT PROTEIN MS34"/>
    <property type="match status" value="1"/>
</dbReference>
<dbReference type="AlphaFoldDB" id="A0A182JKX7"/>
<dbReference type="GO" id="GO:0003735">
    <property type="term" value="F:structural constituent of ribosome"/>
    <property type="evidence" value="ECO:0007669"/>
    <property type="project" value="InterPro"/>
</dbReference>
<dbReference type="PANTHER" id="PTHR28589">
    <property type="entry name" value="28S RIBOSOMAL PROTEIN S34, MITOCHONDRIAL"/>
    <property type="match status" value="1"/>
</dbReference>
<protein>
    <recommendedName>
        <fullName evidence="2">28S ribosomal protein S34, mitochondrial</fullName>
    </recommendedName>
</protein>
<dbReference type="GO" id="GO:0005739">
    <property type="term" value="C:mitochondrion"/>
    <property type="evidence" value="ECO:0007669"/>
    <property type="project" value="InterPro"/>
</dbReference>
<name>A0A182JKX7_ANOAO</name>
<dbReference type="EnsemblMetazoa" id="AATE019996-RA">
    <property type="protein sequence ID" value="AATE019996-PA.1"/>
    <property type="gene ID" value="AATE019996"/>
</dbReference>
<evidence type="ECO:0000313" key="1">
    <source>
        <dbReference type="EnsemblMetazoa" id="AATE019996-PA.1"/>
    </source>
</evidence>
<dbReference type="VEuPathDB" id="VectorBase:AATE019996"/>
<dbReference type="Pfam" id="PF16053">
    <property type="entry name" value="MRP-S34"/>
    <property type="match status" value="1"/>
</dbReference>
<accession>A0A182JKX7</accession>
<evidence type="ECO:0008006" key="2">
    <source>
        <dbReference type="Google" id="ProtNLM"/>
    </source>
</evidence>
<organism evidence="1">
    <name type="scientific">Anopheles atroparvus</name>
    <name type="common">European mosquito</name>
    <dbReference type="NCBI Taxonomy" id="41427"/>
    <lineage>
        <taxon>Eukaryota</taxon>
        <taxon>Metazoa</taxon>
        <taxon>Ecdysozoa</taxon>
        <taxon>Arthropoda</taxon>
        <taxon>Hexapoda</taxon>
        <taxon>Insecta</taxon>
        <taxon>Pterygota</taxon>
        <taxon>Neoptera</taxon>
        <taxon>Endopterygota</taxon>
        <taxon>Diptera</taxon>
        <taxon>Nematocera</taxon>
        <taxon>Culicoidea</taxon>
        <taxon>Culicidae</taxon>
        <taxon>Anophelinae</taxon>
        <taxon>Anopheles</taxon>
    </lineage>
</organism>
<dbReference type="InterPro" id="IPR032053">
    <property type="entry name" value="Ribosomal_mS34"/>
</dbReference>
<proteinExistence type="predicted"/>
<dbReference type="STRING" id="41427.A0A182JKX7"/>